<proteinExistence type="predicted"/>
<dbReference type="AlphaFoldDB" id="A0AAV5AZ41"/>
<keyword evidence="2" id="KW-1185">Reference proteome</keyword>
<dbReference type="Gene3D" id="3.90.550.10">
    <property type="entry name" value="Spore Coat Polysaccharide Biosynthesis Protein SpsA, Chain A"/>
    <property type="match status" value="1"/>
</dbReference>
<organism evidence="1 2">
    <name type="scientific">Granulimonas faecalis</name>
    <dbReference type="NCBI Taxonomy" id="2894155"/>
    <lineage>
        <taxon>Bacteria</taxon>
        <taxon>Bacillati</taxon>
        <taxon>Actinomycetota</taxon>
        <taxon>Coriobacteriia</taxon>
        <taxon>Coriobacteriales</taxon>
        <taxon>Kribbibacteriaceae</taxon>
        <taxon>Granulimonas</taxon>
    </lineage>
</organism>
<evidence type="ECO:0008006" key="3">
    <source>
        <dbReference type="Google" id="ProtNLM"/>
    </source>
</evidence>
<evidence type="ECO:0000313" key="1">
    <source>
        <dbReference type="EMBL" id="GJM54413.1"/>
    </source>
</evidence>
<evidence type="ECO:0000313" key="2">
    <source>
        <dbReference type="Proteomes" id="UP001055025"/>
    </source>
</evidence>
<dbReference type="InterPro" id="IPR029044">
    <property type="entry name" value="Nucleotide-diphossugar_trans"/>
</dbReference>
<dbReference type="EMBL" id="BQKC01000001">
    <property type="protein sequence ID" value="GJM54413.1"/>
    <property type="molecule type" value="Genomic_DNA"/>
</dbReference>
<dbReference type="Pfam" id="PF13641">
    <property type="entry name" value="Glyco_tranf_2_3"/>
    <property type="match status" value="1"/>
</dbReference>
<gene>
    <name evidence="1" type="ORF">ATOP_00680</name>
</gene>
<comment type="caution">
    <text evidence="1">The sequence shown here is derived from an EMBL/GenBank/DDBJ whole genome shotgun (WGS) entry which is preliminary data.</text>
</comment>
<dbReference type="RefSeq" id="WP_265590427.1">
    <property type="nucleotide sequence ID" value="NZ_BQKC01000001.1"/>
</dbReference>
<accession>A0AAV5AZ41</accession>
<name>A0AAV5AZ41_9ACTN</name>
<sequence length="424" mass="46759">MNPVIVIPSYWTTSEEVVGTYDHATPVDAPEPELARCLESLEQVRGVMRTVVLLVAPPEAAEAARARVDAICAEHPNLTPLVVGAPEARTVQNAVIAAAPRLSGETVSLRGYGAIRNLGLMVAAILAHDVVVFLDDDEVALGPDFLVEAVYGLGQLTRQNLPVAAKSGFFVDAEGSCLANERLPWYDRDWDKNIGFNRWMRAAQEGTRISRSNFACGGCMAIHAEAFSQVAFDPYITRGEDMDYLFSLRLYGMDMWFDNKWCVRHLPPSTPRPANRFKQNVFRWLYERAKLAHAATKQDLSQVTPESLMPYPGPWVSDDLNRRIRSTALRRAVGTRDHAEYLAVWASGYREALQNAERNARSYLSFMSWWPAIVQRLWGERDLAAWLVDHATPPGVAAYNPYVGDGPSTAAATGPVGAGEGAPS</sequence>
<dbReference type="Proteomes" id="UP001055025">
    <property type="component" value="Unassembled WGS sequence"/>
</dbReference>
<dbReference type="SUPFAM" id="SSF53448">
    <property type="entry name" value="Nucleotide-diphospho-sugar transferases"/>
    <property type="match status" value="1"/>
</dbReference>
<protein>
    <recommendedName>
        <fullName evidence="3">GT2 family glycosyltransferase</fullName>
    </recommendedName>
</protein>
<reference evidence="1" key="1">
    <citation type="journal article" date="2022" name="Int. J. Syst. Evol. Microbiol.">
        <title>Granulimonas faecalis gen. nov., sp. nov., and Leptogranulimonas caecicola gen. nov., sp. nov., novel lactate-producing Atopobiaceae bacteria isolated from mouse intestines, and an emended description of the family Atopobiaceae.</title>
        <authorList>
            <person name="Morinaga K."/>
            <person name="Kusada H."/>
            <person name="Sakamoto S."/>
            <person name="Murakami T."/>
            <person name="Toyoda A."/>
            <person name="Mori H."/>
            <person name="Meng X.Y."/>
            <person name="Takashino M."/>
            <person name="Murotomi K."/>
            <person name="Tamaki H."/>
        </authorList>
    </citation>
    <scope>NUCLEOTIDE SEQUENCE</scope>
    <source>
        <strain evidence="1">OPF53</strain>
    </source>
</reference>